<dbReference type="InterPro" id="IPR050730">
    <property type="entry name" value="UBX_domain-protein"/>
</dbReference>
<dbReference type="EMBL" id="ASPP01020225">
    <property type="protein sequence ID" value="ETO14083.1"/>
    <property type="molecule type" value="Genomic_DNA"/>
</dbReference>
<dbReference type="OrthoDB" id="1026733at2759"/>
<evidence type="ECO:0000313" key="4">
    <source>
        <dbReference type="EMBL" id="ETO14083.1"/>
    </source>
</evidence>
<feature type="coiled-coil region" evidence="1">
    <location>
        <begin position="93"/>
        <end position="120"/>
    </location>
</feature>
<keyword evidence="2" id="KW-0812">Transmembrane</keyword>
<dbReference type="InterPro" id="IPR001012">
    <property type="entry name" value="UBX_dom"/>
</dbReference>
<accession>X6MJ90</accession>
<keyword evidence="5" id="KW-1185">Reference proteome</keyword>
<keyword evidence="1" id="KW-0175">Coiled coil</keyword>
<proteinExistence type="predicted"/>
<protein>
    <recommendedName>
        <fullName evidence="3">UBX domain-containing protein</fullName>
    </recommendedName>
</protein>
<comment type="caution">
    <text evidence="4">The sequence shown here is derived from an EMBL/GenBank/DDBJ whole genome shotgun (WGS) entry which is preliminary data.</text>
</comment>
<dbReference type="PANTHER" id="PTHR23322">
    <property type="entry name" value="FAS-ASSOCIATED PROTEIN"/>
    <property type="match status" value="1"/>
</dbReference>
<dbReference type="GO" id="GO:0036503">
    <property type="term" value="P:ERAD pathway"/>
    <property type="evidence" value="ECO:0007669"/>
    <property type="project" value="TreeGrafter"/>
</dbReference>
<evidence type="ECO:0000256" key="2">
    <source>
        <dbReference type="SAM" id="Phobius"/>
    </source>
</evidence>
<feature type="transmembrane region" description="Helical" evidence="2">
    <location>
        <begin position="268"/>
        <end position="286"/>
    </location>
</feature>
<dbReference type="SUPFAM" id="SSF54236">
    <property type="entry name" value="Ubiquitin-like"/>
    <property type="match status" value="1"/>
</dbReference>
<organism evidence="4 5">
    <name type="scientific">Reticulomyxa filosa</name>
    <dbReference type="NCBI Taxonomy" id="46433"/>
    <lineage>
        <taxon>Eukaryota</taxon>
        <taxon>Sar</taxon>
        <taxon>Rhizaria</taxon>
        <taxon>Retaria</taxon>
        <taxon>Foraminifera</taxon>
        <taxon>Monothalamids</taxon>
        <taxon>Reticulomyxidae</taxon>
        <taxon>Reticulomyxa</taxon>
    </lineage>
</organism>
<evidence type="ECO:0000256" key="1">
    <source>
        <dbReference type="SAM" id="Coils"/>
    </source>
</evidence>
<dbReference type="GO" id="GO:0043130">
    <property type="term" value="F:ubiquitin binding"/>
    <property type="evidence" value="ECO:0007669"/>
    <property type="project" value="TreeGrafter"/>
</dbReference>
<feature type="domain" description="UBX" evidence="3">
    <location>
        <begin position="134"/>
        <end position="216"/>
    </location>
</feature>
<gene>
    <name evidence="4" type="ORF">RFI_23285</name>
</gene>
<keyword evidence="2" id="KW-1133">Transmembrane helix</keyword>
<dbReference type="Proteomes" id="UP000023152">
    <property type="component" value="Unassembled WGS sequence"/>
</dbReference>
<dbReference type="Pfam" id="PF00789">
    <property type="entry name" value="UBX"/>
    <property type="match status" value="1"/>
</dbReference>
<sequence>MEARLGANQRFVDQPLVVIAAFHPENNALILLQHSVIDVTQVNSMQFIASVLDKGLQRWQDFSLQARLDEQEQSASRCGFISFGESTRKRKTLTSMEEERTEKKETKEKLEIELKSKKRIKKAKLELKPEPVSKKYNLVKLRINFPNGQTIERLFDCCDQVQQIFCFVESHELRNTNGNIIEEWELIRTFPNAQKYTDPNLTLKEAGITQPIKLFVQESLHSLLFIVSIIFSLEQKRALIKPFFKTASLRFYHFRKSNFLFILKRQNIAIILCLLAIIFFPVERFIQTYKMLRRFETHFTMKCRTTKKKNYKAMSFFSFSFSSSEQN</sequence>
<evidence type="ECO:0000313" key="5">
    <source>
        <dbReference type="Proteomes" id="UP000023152"/>
    </source>
</evidence>
<keyword evidence="2" id="KW-0472">Membrane</keyword>
<dbReference type="PANTHER" id="PTHR23322:SF1">
    <property type="entry name" value="FAS-ASSOCIATED FACTOR 2"/>
    <property type="match status" value="1"/>
</dbReference>
<dbReference type="PROSITE" id="PS50033">
    <property type="entry name" value="UBX"/>
    <property type="match status" value="1"/>
</dbReference>
<name>X6MJ90_RETFI</name>
<dbReference type="InterPro" id="IPR029071">
    <property type="entry name" value="Ubiquitin-like_domsf"/>
</dbReference>
<reference evidence="4 5" key="1">
    <citation type="journal article" date="2013" name="Curr. Biol.">
        <title>The Genome of the Foraminiferan Reticulomyxa filosa.</title>
        <authorList>
            <person name="Glockner G."/>
            <person name="Hulsmann N."/>
            <person name="Schleicher M."/>
            <person name="Noegel A.A."/>
            <person name="Eichinger L."/>
            <person name="Gallinger C."/>
            <person name="Pawlowski J."/>
            <person name="Sierra R."/>
            <person name="Euteneuer U."/>
            <person name="Pillet L."/>
            <person name="Moustafa A."/>
            <person name="Platzer M."/>
            <person name="Groth M."/>
            <person name="Szafranski K."/>
            <person name="Schliwa M."/>
        </authorList>
    </citation>
    <scope>NUCLEOTIDE SEQUENCE [LARGE SCALE GENOMIC DNA]</scope>
</reference>
<dbReference type="Gene3D" id="3.10.20.90">
    <property type="entry name" value="Phosphatidylinositol 3-kinase Catalytic Subunit, Chain A, domain 1"/>
    <property type="match status" value="1"/>
</dbReference>
<dbReference type="AlphaFoldDB" id="X6MJ90"/>
<dbReference type="GO" id="GO:0005783">
    <property type="term" value="C:endoplasmic reticulum"/>
    <property type="evidence" value="ECO:0007669"/>
    <property type="project" value="TreeGrafter"/>
</dbReference>
<evidence type="ECO:0000259" key="3">
    <source>
        <dbReference type="PROSITE" id="PS50033"/>
    </source>
</evidence>